<gene>
    <name evidence="2" type="ORF">DES52_107184</name>
</gene>
<dbReference type="Proteomes" id="UP000248326">
    <property type="component" value="Unassembled WGS sequence"/>
</dbReference>
<dbReference type="SMART" id="SM00506">
    <property type="entry name" value="A1pp"/>
    <property type="match status" value="1"/>
</dbReference>
<keyword evidence="3" id="KW-1185">Reference proteome</keyword>
<accession>A0A318S7P2</accession>
<reference evidence="2 3" key="1">
    <citation type="submission" date="2018-06" db="EMBL/GenBank/DDBJ databases">
        <title>Genomic Encyclopedia of Type Strains, Phase IV (KMG-IV): sequencing the most valuable type-strain genomes for metagenomic binning, comparative biology and taxonomic classification.</title>
        <authorList>
            <person name="Goeker M."/>
        </authorList>
    </citation>
    <scope>NUCLEOTIDE SEQUENCE [LARGE SCALE GENOMIC DNA]</scope>
    <source>
        <strain evidence="2 3">DSM 18048</strain>
    </source>
</reference>
<dbReference type="Pfam" id="PF14519">
    <property type="entry name" value="Macro_2"/>
    <property type="match status" value="1"/>
</dbReference>
<dbReference type="SUPFAM" id="SSF52949">
    <property type="entry name" value="Macro domain-like"/>
    <property type="match status" value="1"/>
</dbReference>
<dbReference type="InterPro" id="IPR002589">
    <property type="entry name" value="Macro_dom"/>
</dbReference>
<feature type="domain" description="Macro" evidence="1">
    <location>
        <begin position="16"/>
        <end position="199"/>
    </location>
</feature>
<evidence type="ECO:0000259" key="1">
    <source>
        <dbReference type="PROSITE" id="PS51154"/>
    </source>
</evidence>
<dbReference type="InterPro" id="IPR043472">
    <property type="entry name" value="Macro_dom-like"/>
</dbReference>
<dbReference type="EMBL" id="QJSX01000007">
    <property type="protein sequence ID" value="PYE53926.1"/>
    <property type="molecule type" value="Genomic_DNA"/>
</dbReference>
<evidence type="ECO:0000313" key="2">
    <source>
        <dbReference type="EMBL" id="PYE53926.1"/>
    </source>
</evidence>
<dbReference type="Gene3D" id="3.40.220.10">
    <property type="entry name" value="Leucine Aminopeptidase, subunit E, domain 1"/>
    <property type="match status" value="1"/>
</dbReference>
<name>A0A318S7P2_9DEIO</name>
<dbReference type="OrthoDB" id="9780211at2"/>
<proteinExistence type="predicted"/>
<evidence type="ECO:0000313" key="3">
    <source>
        <dbReference type="Proteomes" id="UP000248326"/>
    </source>
</evidence>
<sequence length="199" mass="21816">MPAFTLHLRDRDADVVDAWRTHFHRLPSVDVSHGDIFDVSADAIVSPANSFGFMDGGIDLAYTGHFGWDLQDRLRDELRRSHVGELPVGQALVLETFDAHLPYLVSAPTMRVPGNVAESVNAYLAFRAALLAVRAFNAANAERPITSVLSPGLCTAIGRMPPDRSARQMAAAYAVVMLGQENCPLTLRQAFEEHHRLLG</sequence>
<dbReference type="InterPro" id="IPR028071">
    <property type="entry name" value="Macro-like_dom"/>
</dbReference>
<comment type="caution">
    <text evidence="2">The sequence shown here is derived from an EMBL/GenBank/DDBJ whole genome shotgun (WGS) entry which is preliminary data.</text>
</comment>
<dbReference type="AlphaFoldDB" id="A0A318S7P2"/>
<protein>
    <submittedName>
        <fullName evidence="2">O-acetyl-ADP-ribose deacetylase (Regulator of RNase III)</fullName>
    </submittedName>
</protein>
<organism evidence="2 3">
    <name type="scientific">Deinococcus yavapaiensis KR-236</name>
    <dbReference type="NCBI Taxonomy" id="694435"/>
    <lineage>
        <taxon>Bacteria</taxon>
        <taxon>Thermotogati</taxon>
        <taxon>Deinococcota</taxon>
        <taxon>Deinococci</taxon>
        <taxon>Deinococcales</taxon>
        <taxon>Deinococcaceae</taxon>
        <taxon>Deinococcus</taxon>
    </lineage>
</organism>
<dbReference type="PROSITE" id="PS51154">
    <property type="entry name" value="MACRO"/>
    <property type="match status" value="1"/>
</dbReference>
<dbReference type="RefSeq" id="WP_110886824.1">
    <property type="nucleotide sequence ID" value="NZ_QJSX01000007.1"/>
</dbReference>